<organism evidence="7 8">
    <name type="scientific">Chlorella ohadii</name>
    <dbReference type="NCBI Taxonomy" id="2649997"/>
    <lineage>
        <taxon>Eukaryota</taxon>
        <taxon>Viridiplantae</taxon>
        <taxon>Chlorophyta</taxon>
        <taxon>core chlorophytes</taxon>
        <taxon>Trebouxiophyceae</taxon>
        <taxon>Chlorellales</taxon>
        <taxon>Chlorellaceae</taxon>
        <taxon>Chlorella clade</taxon>
        <taxon>Chlorella</taxon>
    </lineage>
</organism>
<dbReference type="Gene3D" id="1.20.1540.10">
    <property type="entry name" value="Rhomboid-like"/>
    <property type="match status" value="1"/>
</dbReference>
<feature type="transmembrane region" description="Helical" evidence="6">
    <location>
        <begin position="323"/>
        <end position="343"/>
    </location>
</feature>
<keyword evidence="2 6" id="KW-0812">Transmembrane</keyword>
<evidence type="ECO:0000256" key="5">
    <source>
        <dbReference type="SAM" id="MobiDB-lite"/>
    </source>
</evidence>
<feature type="region of interest" description="Disordered" evidence="5">
    <location>
        <begin position="26"/>
        <end position="75"/>
    </location>
</feature>
<dbReference type="GO" id="GO:0016020">
    <property type="term" value="C:membrane"/>
    <property type="evidence" value="ECO:0007669"/>
    <property type="project" value="UniProtKB-SubCell"/>
</dbReference>
<keyword evidence="3 6" id="KW-1133">Transmembrane helix</keyword>
<dbReference type="EMBL" id="JADXDR010000242">
    <property type="protein sequence ID" value="KAI7835619.1"/>
    <property type="molecule type" value="Genomic_DNA"/>
</dbReference>
<proteinExistence type="predicted"/>
<feature type="transmembrane region" description="Helical" evidence="6">
    <location>
        <begin position="259"/>
        <end position="281"/>
    </location>
</feature>
<keyword evidence="4 6" id="KW-0472">Membrane</keyword>
<sequence length="449" mass="47516">MITAFTQQGSLSWNYSFPSASRRLQRQWGPSVCRAEQSSRRRDNVPAESQLDSLDALLGTPPPAPPPADAAAEPTAVEQQAEGWYWWDRPAGRQTNPLRKRGMEPGAGGAYLDSERLTRDPLQLAVGERTAMGEELSLPESRPVEQRRWLGIKSSKGELLTMVECQRFCPLCLPQLAMDSVSVALGARWQLFTAALQPYSAFNTAATVAALLTGGQTAEKRLGSGLFAASFFLAGATSSILWYGVSSVALAIFGVQDGGAVISGAGAALLGPAAALGLAFLPTNWDLLSPKQRGACAAAAAALAAVCLTQLDLEPTVTPLDDALGPWIYASSALVGVLLGWLAGPQLQAQRELNIKDASWGGGTNGSMTISGDEEELMVVVDRRTNIQRWVACGGVALALWGLLALADDLVAAGVLVDFLASYGDFDIASPEVQADLYEAAPEAWKRNA</sequence>
<reference evidence="7" key="1">
    <citation type="submission" date="2020-11" db="EMBL/GenBank/DDBJ databases">
        <title>Chlorella ohadii genome sequencing and assembly.</title>
        <authorList>
            <person name="Murik O."/>
            <person name="Treves H."/>
            <person name="Kedem I."/>
            <person name="Shotland Y."/>
            <person name="Kaplan A."/>
        </authorList>
    </citation>
    <scope>NUCLEOTIDE SEQUENCE</scope>
    <source>
        <strain evidence="7">1</strain>
    </source>
</reference>
<evidence type="ECO:0000256" key="2">
    <source>
        <dbReference type="ARBA" id="ARBA00022692"/>
    </source>
</evidence>
<evidence type="ECO:0000313" key="7">
    <source>
        <dbReference type="EMBL" id="KAI7835619.1"/>
    </source>
</evidence>
<dbReference type="SUPFAM" id="SSF144091">
    <property type="entry name" value="Rhomboid-like"/>
    <property type="match status" value="1"/>
</dbReference>
<feature type="transmembrane region" description="Helical" evidence="6">
    <location>
        <begin position="390"/>
        <end position="407"/>
    </location>
</feature>
<evidence type="ECO:0008006" key="9">
    <source>
        <dbReference type="Google" id="ProtNLM"/>
    </source>
</evidence>
<feature type="transmembrane region" description="Helical" evidence="6">
    <location>
        <begin position="293"/>
        <end position="311"/>
    </location>
</feature>
<evidence type="ECO:0000256" key="1">
    <source>
        <dbReference type="ARBA" id="ARBA00004141"/>
    </source>
</evidence>
<dbReference type="AlphaFoldDB" id="A0AAD5DJS5"/>
<comment type="subcellular location">
    <subcellularLocation>
        <location evidence="1">Membrane</location>
        <topology evidence="1">Multi-pass membrane protein</topology>
    </subcellularLocation>
</comment>
<dbReference type="Proteomes" id="UP001205105">
    <property type="component" value="Unassembled WGS sequence"/>
</dbReference>
<protein>
    <recommendedName>
        <fullName evidence="9">Rhomboid-like protein</fullName>
    </recommendedName>
</protein>
<comment type="caution">
    <text evidence="7">The sequence shown here is derived from an EMBL/GenBank/DDBJ whole genome shotgun (WGS) entry which is preliminary data.</text>
</comment>
<evidence type="ECO:0000256" key="4">
    <source>
        <dbReference type="ARBA" id="ARBA00023136"/>
    </source>
</evidence>
<feature type="transmembrane region" description="Helical" evidence="6">
    <location>
        <begin position="226"/>
        <end position="253"/>
    </location>
</feature>
<evidence type="ECO:0000256" key="6">
    <source>
        <dbReference type="SAM" id="Phobius"/>
    </source>
</evidence>
<gene>
    <name evidence="7" type="ORF">COHA_010476</name>
</gene>
<keyword evidence="8" id="KW-1185">Reference proteome</keyword>
<name>A0AAD5DJS5_9CHLO</name>
<evidence type="ECO:0000313" key="8">
    <source>
        <dbReference type="Proteomes" id="UP001205105"/>
    </source>
</evidence>
<dbReference type="InterPro" id="IPR035952">
    <property type="entry name" value="Rhomboid-like_sf"/>
</dbReference>
<evidence type="ECO:0000256" key="3">
    <source>
        <dbReference type="ARBA" id="ARBA00022989"/>
    </source>
</evidence>
<accession>A0AAD5DJS5</accession>